<gene>
    <name evidence="3" type="ordered locus">Celf_3360</name>
</gene>
<reference evidence="3 4" key="1">
    <citation type="submission" date="2011-04" db="EMBL/GenBank/DDBJ databases">
        <title>Complete sequence of Cellulomonas fimi ATCC 484.</title>
        <authorList>
            <consortium name="US DOE Joint Genome Institute"/>
            <person name="Lucas S."/>
            <person name="Han J."/>
            <person name="Lapidus A."/>
            <person name="Cheng J.-F."/>
            <person name="Goodwin L."/>
            <person name="Pitluck S."/>
            <person name="Peters L."/>
            <person name="Chertkov O."/>
            <person name="Detter J.C."/>
            <person name="Han C."/>
            <person name="Tapia R."/>
            <person name="Land M."/>
            <person name="Hauser L."/>
            <person name="Kyrpides N."/>
            <person name="Ivanova N."/>
            <person name="Ovchinnikova G."/>
            <person name="Pagani I."/>
            <person name="Mead D."/>
            <person name="Brumm P."/>
            <person name="Woyke T."/>
        </authorList>
    </citation>
    <scope>NUCLEOTIDE SEQUENCE [LARGE SCALE GENOMIC DNA]</scope>
    <source>
        <strain evidence="4">ATCC 484 / DSM 20113 / JCM 1341 / NBRC 15513 / NCIMB 8980 / NCTC 7547</strain>
    </source>
</reference>
<dbReference type="HOGENOM" id="CLU_080657_0_0_11"/>
<keyword evidence="1" id="KW-0732">Signal</keyword>
<protein>
    <submittedName>
        <fullName evidence="3">Lipoprotein</fullName>
    </submittedName>
</protein>
<dbReference type="EMBL" id="CP002666">
    <property type="protein sequence ID" value="AEE47473.1"/>
    <property type="molecule type" value="Genomic_DNA"/>
</dbReference>
<dbReference type="KEGG" id="cfi:Celf_3360"/>
<evidence type="ECO:0000259" key="2">
    <source>
        <dbReference type="Pfam" id="PF14344"/>
    </source>
</evidence>
<evidence type="ECO:0000256" key="1">
    <source>
        <dbReference type="SAM" id="SignalP"/>
    </source>
</evidence>
<proteinExistence type="predicted"/>
<organism evidence="3 4">
    <name type="scientific">Cellulomonas fimi (strain ATCC 484 / DSM 20113 / JCM 1341 / CCUG 24087 / LMG 16345 / NBRC 15513 / NCIMB 8980 / NCTC 7547 / NRS-133)</name>
    <dbReference type="NCBI Taxonomy" id="590998"/>
    <lineage>
        <taxon>Bacteria</taxon>
        <taxon>Bacillati</taxon>
        <taxon>Actinomycetota</taxon>
        <taxon>Actinomycetes</taxon>
        <taxon>Micrococcales</taxon>
        <taxon>Cellulomonadaceae</taxon>
        <taxon>Cellulomonas</taxon>
    </lineage>
</organism>
<feature type="domain" description="DUF4397" evidence="2">
    <location>
        <begin position="32"/>
        <end position="148"/>
    </location>
</feature>
<evidence type="ECO:0000313" key="3">
    <source>
        <dbReference type="EMBL" id="AEE47473.1"/>
    </source>
</evidence>
<keyword evidence="3" id="KW-0449">Lipoprotein</keyword>
<feature type="signal peptide" evidence="1">
    <location>
        <begin position="1"/>
        <end position="28"/>
    </location>
</feature>
<dbReference type="Proteomes" id="UP000008460">
    <property type="component" value="Chromosome"/>
</dbReference>
<keyword evidence="4" id="KW-1185">Reference proteome</keyword>
<dbReference type="RefSeq" id="WP_013772497.1">
    <property type="nucleotide sequence ID" value="NC_015514.1"/>
</dbReference>
<dbReference type="eggNOG" id="ENOG502ZCRG">
    <property type="taxonomic scope" value="Bacteria"/>
</dbReference>
<accession>F4H1Q3</accession>
<dbReference type="STRING" id="590998.Celf_3360"/>
<sequence length="287" mass="27818">MRARPLAGTAAGMLALAAVAAGAAPASAADPAQLSVLHGVPGLTVDVWVNGERTLDDFTPGTLAGPLELPAGTYSVAITAADAADASTPAIGPVDLPLEAGRNYTAAAHLDASGNPTATLFTNDTSATAAGEGRLTVRHIAAAPAVDVLAGGTAVVSGLTNPKEAVLDLPAGTVSASVVAAGTTTPALLGPADVPVAEGTNTIVYAWGSATASPATLALATQTVTGLHSSPSGVDAGELGLVSEPGTNPWLLTVGALGLVGALALAVARGRAVVPASARATRPDEDR</sequence>
<feature type="chain" id="PRO_5003314465" evidence="1">
    <location>
        <begin position="29"/>
        <end position="287"/>
    </location>
</feature>
<dbReference type="InterPro" id="IPR025510">
    <property type="entry name" value="DUF4397"/>
</dbReference>
<name>F4H1Q3_CELFA</name>
<dbReference type="Pfam" id="PF14344">
    <property type="entry name" value="DUF4397"/>
    <property type="match status" value="1"/>
</dbReference>
<dbReference type="AlphaFoldDB" id="F4H1Q3"/>
<evidence type="ECO:0000313" key="4">
    <source>
        <dbReference type="Proteomes" id="UP000008460"/>
    </source>
</evidence>